<dbReference type="AlphaFoldDB" id="S9THR5"/>
<dbReference type="RefSeq" id="WP_021132114.1">
    <property type="nucleotide sequence ID" value="NZ_AQPH01000028.1"/>
</dbReference>
<gene>
    <name evidence="1" type="ORF">K678_08901</name>
</gene>
<sequence length="465" mass="51550">MAGKTSLSPESLIALGTDVLARLILEEAEGNPAFRKRVKAALAGTKGPAAVAALIDRRLAALERGRAMIAWEKERALAEDLAATLQTIRVDLAELDPAAAVQRLLRFIDSHASLFERIDDSSGRIQDVYWQAAEALPELVERMQPPDQAIVPDRLVVSLSKATHPYACQMAVAVVPLLSAPVLDGWDQTLARLVENDSILEVRQAIAVARQTLDLYLELEQRRPTWQQNPVRVAETLFAAGRLDDALAWVRREDGKSRCRVVAVGEDSLPSGRLHDVERIALETRILDARNERAAAQTLRWECFAATLYPQMLCDYLRKLEDFIEYDEQDRAFALAEDFRNPYGALDFFIGWPRLDRAAALVRSHRADWDGRHYSCLVPAAEALAEAHPLAATILYRALLADILARAKSPAYGHGARHLARLDALASDINDWDGLDPHDAYRLALRQSHGRKTGFWAQVAAQGAG</sequence>
<reference evidence="1 2" key="1">
    <citation type="submission" date="2013-04" db="EMBL/GenBank/DDBJ databases">
        <authorList>
            <person name="Kuznetsov B."/>
            <person name="Ivanovsky R."/>
        </authorList>
    </citation>
    <scope>NUCLEOTIDE SEQUENCE [LARGE SCALE GENOMIC DNA]</scope>
    <source>
        <strain evidence="1 2">MGU-K5</strain>
    </source>
</reference>
<dbReference type="EMBL" id="AQPH01000028">
    <property type="protein sequence ID" value="EPY01821.1"/>
    <property type="molecule type" value="Genomic_DNA"/>
</dbReference>
<dbReference type="STRING" id="1316936.K678_08901"/>
<dbReference type="PATRIC" id="fig|1316936.3.peg.1777"/>
<dbReference type="Proteomes" id="UP000015350">
    <property type="component" value="Unassembled WGS sequence"/>
</dbReference>
<comment type="caution">
    <text evidence="1">The sequence shown here is derived from an EMBL/GenBank/DDBJ whole genome shotgun (WGS) entry which is preliminary data.</text>
</comment>
<protein>
    <submittedName>
        <fullName evidence="1">Uncharacterized protein</fullName>
    </submittedName>
</protein>
<evidence type="ECO:0000313" key="1">
    <source>
        <dbReference type="EMBL" id="EPY01821.1"/>
    </source>
</evidence>
<accession>S9THR5</accession>
<dbReference type="Pfam" id="PF21810">
    <property type="entry name" value="DUF6880"/>
    <property type="match status" value="1"/>
</dbReference>
<evidence type="ECO:0000313" key="2">
    <source>
        <dbReference type="Proteomes" id="UP000015350"/>
    </source>
</evidence>
<dbReference type="eggNOG" id="COG3118">
    <property type="taxonomic scope" value="Bacteria"/>
</dbReference>
<proteinExistence type="predicted"/>
<name>S9THR5_MAGFU</name>
<dbReference type="OrthoDB" id="7183688at2"/>
<dbReference type="InterPro" id="IPR049245">
    <property type="entry name" value="DUF6880"/>
</dbReference>
<organism evidence="1 2">
    <name type="scientific">Magnetospirillum fulvum MGU-K5</name>
    <dbReference type="NCBI Taxonomy" id="1316936"/>
    <lineage>
        <taxon>Bacteria</taxon>
        <taxon>Pseudomonadati</taxon>
        <taxon>Pseudomonadota</taxon>
        <taxon>Alphaproteobacteria</taxon>
        <taxon>Rhodospirillales</taxon>
        <taxon>Rhodospirillaceae</taxon>
        <taxon>Magnetospirillum</taxon>
    </lineage>
</organism>